<dbReference type="InterPro" id="IPR026961">
    <property type="entry name" value="PGG_dom"/>
</dbReference>
<keyword evidence="4" id="KW-1185">Reference proteome</keyword>
<dbReference type="PANTHER" id="PTHR24177">
    <property type="entry name" value="CASKIN"/>
    <property type="match status" value="1"/>
</dbReference>
<reference evidence="3" key="1">
    <citation type="submission" date="2023-07" db="EMBL/GenBank/DDBJ databases">
        <title>draft genome sequence of fig (Ficus carica).</title>
        <authorList>
            <person name="Takahashi T."/>
            <person name="Nishimura K."/>
        </authorList>
    </citation>
    <scope>NUCLEOTIDE SEQUENCE</scope>
</reference>
<dbReference type="AlphaFoldDB" id="A0AA87ZR21"/>
<feature type="transmembrane region" description="Helical" evidence="1">
    <location>
        <begin position="104"/>
        <end position="125"/>
    </location>
</feature>
<dbReference type="EMBL" id="BTGU01004710">
    <property type="protein sequence ID" value="GMN31126.1"/>
    <property type="molecule type" value="Genomic_DNA"/>
</dbReference>
<comment type="caution">
    <text evidence="3">The sequence shown here is derived from an EMBL/GenBank/DDBJ whole genome shotgun (WGS) entry which is preliminary data.</text>
</comment>
<keyword evidence="1" id="KW-0472">Membrane</keyword>
<accession>A0AA87ZR21</accession>
<evidence type="ECO:0000313" key="3">
    <source>
        <dbReference type="EMBL" id="GMN31126.1"/>
    </source>
</evidence>
<protein>
    <recommendedName>
        <fullName evidence="2">PGG domain-containing protein</fullName>
    </recommendedName>
</protein>
<dbReference type="GO" id="GO:0016020">
    <property type="term" value="C:membrane"/>
    <property type="evidence" value="ECO:0007669"/>
    <property type="project" value="TreeGrafter"/>
</dbReference>
<gene>
    <name evidence="3" type="ORF">TIFTF001_046483</name>
</gene>
<feature type="transmembrane region" description="Helical" evidence="1">
    <location>
        <begin position="137"/>
        <end position="165"/>
    </location>
</feature>
<proteinExistence type="predicted"/>
<keyword evidence="1" id="KW-1133">Transmembrane helix</keyword>
<dbReference type="Proteomes" id="UP001187192">
    <property type="component" value="Unassembled WGS sequence"/>
</dbReference>
<evidence type="ECO:0000259" key="2">
    <source>
        <dbReference type="Pfam" id="PF13962"/>
    </source>
</evidence>
<evidence type="ECO:0000256" key="1">
    <source>
        <dbReference type="SAM" id="Phobius"/>
    </source>
</evidence>
<sequence length="178" mass="20012">MKIFKLVYETGLVRAVLKSWTDPRTEENILHFAAKLPTDDTLASIAGEAFQLAKEVSMFKELEEFLPVSYRYKKNTAGKTPRELFTLEHQDMLKEAEKWMKKNASYGLIVATLIVTVVFPAAFTLPHGNETNHLNTALTALAITNAIAMGLSTLSMILFVCILISRYAEISRQSKIRT</sequence>
<name>A0AA87ZR21_FICCA</name>
<dbReference type="Pfam" id="PF13962">
    <property type="entry name" value="PGG"/>
    <property type="match status" value="1"/>
</dbReference>
<evidence type="ECO:0000313" key="4">
    <source>
        <dbReference type="Proteomes" id="UP001187192"/>
    </source>
</evidence>
<organism evidence="3 4">
    <name type="scientific">Ficus carica</name>
    <name type="common">Common fig</name>
    <dbReference type="NCBI Taxonomy" id="3494"/>
    <lineage>
        <taxon>Eukaryota</taxon>
        <taxon>Viridiplantae</taxon>
        <taxon>Streptophyta</taxon>
        <taxon>Embryophyta</taxon>
        <taxon>Tracheophyta</taxon>
        <taxon>Spermatophyta</taxon>
        <taxon>Magnoliopsida</taxon>
        <taxon>eudicotyledons</taxon>
        <taxon>Gunneridae</taxon>
        <taxon>Pentapetalae</taxon>
        <taxon>rosids</taxon>
        <taxon>fabids</taxon>
        <taxon>Rosales</taxon>
        <taxon>Moraceae</taxon>
        <taxon>Ficeae</taxon>
        <taxon>Ficus</taxon>
    </lineage>
</organism>
<feature type="domain" description="PGG" evidence="2">
    <location>
        <begin position="97"/>
        <end position="162"/>
    </location>
</feature>
<dbReference type="PANTHER" id="PTHR24177:SF292">
    <property type="entry name" value="ANKYRIN REPEAT FAMILY PROTEIN-RELATED"/>
    <property type="match status" value="1"/>
</dbReference>
<keyword evidence="1" id="KW-0812">Transmembrane</keyword>